<dbReference type="VEuPathDB" id="VectorBase:AALB20_034561"/>
<dbReference type="GO" id="GO:0070037">
    <property type="term" value="F:rRNA (pseudouridine) methyltransferase activity"/>
    <property type="evidence" value="ECO:0007669"/>
    <property type="project" value="InterPro"/>
</dbReference>
<dbReference type="InterPro" id="IPR002048">
    <property type="entry name" value="EF_hand_dom"/>
</dbReference>
<accession>A0A182FQS3</accession>
<keyword evidence="3" id="KW-0690">Ribosome biogenesis</keyword>
<keyword evidence="6" id="KW-0808">Transferase</keyword>
<dbReference type="InterPro" id="IPR011992">
    <property type="entry name" value="EF-hand-dom_pair"/>
</dbReference>
<reference evidence="16 17" key="1">
    <citation type="journal article" date="2017" name="G3 (Bethesda)">
        <title>The Physical Genome Mapping of Anopheles albimanus Corrected Scaffold Misassemblies and Identified Interarm Rearrangements in Genus Anopheles.</title>
        <authorList>
            <person name="Artemov G.N."/>
            <person name="Peery A.N."/>
            <person name="Jiang X."/>
            <person name="Tu Z."/>
            <person name="Stegniy V.N."/>
            <person name="Sharakhova M.V."/>
            <person name="Sharakhov I.V."/>
        </authorList>
    </citation>
    <scope>NUCLEOTIDE SEQUENCE [LARGE SCALE GENOMIC DNA]</scope>
    <source>
        <strain evidence="16 17">ALBI9_A</strain>
    </source>
</reference>
<evidence type="ECO:0000256" key="3">
    <source>
        <dbReference type="ARBA" id="ARBA00022517"/>
    </source>
</evidence>
<reference evidence="16" key="2">
    <citation type="submission" date="2022-08" db="UniProtKB">
        <authorList>
            <consortium name="EnsemblMetazoa"/>
        </authorList>
    </citation>
    <scope>IDENTIFICATION</scope>
    <source>
        <strain evidence="16">STECLA/ALBI9_A</strain>
    </source>
</reference>
<dbReference type="AlphaFoldDB" id="A0A182FQS3"/>
<evidence type="ECO:0000256" key="8">
    <source>
        <dbReference type="ARBA" id="ARBA00022730"/>
    </source>
</evidence>
<dbReference type="SUPFAM" id="SSF75217">
    <property type="entry name" value="alpha/beta knot"/>
    <property type="match status" value="1"/>
</dbReference>
<evidence type="ECO:0000256" key="10">
    <source>
        <dbReference type="ARBA" id="ARBA00022884"/>
    </source>
</evidence>
<comment type="catalytic activity">
    <reaction evidence="12">
        <text>a pseudouridine in rRNA + S-adenosyl-L-methionine = an N(1)-methylpseudouridine in rRNA + S-adenosyl-L-homocysteine + H(+)</text>
        <dbReference type="Rhea" id="RHEA:46696"/>
        <dbReference type="Rhea" id="RHEA-COMP:11634"/>
        <dbReference type="Rhea" id="RHEA-COMP:13933"/>
        <dbReference type="ChEBI" id="CHEBI:15378"/>
        <dbReference type="ChEBI" id="CHEBI:57856"/>
        <dbReference type="ChEBI" id="CHEBI:59789"/>
        <dbReference type="ChEBI" id="CHEBI:65314"/>
        <dbReference type="ChEBI" id="CHEBI:74890"/>
    </reaction>
</comment>
<dbReference type="PROSITE" id="PS00018">
    <property type="entry name" value="EF_HAND_1"/>
    <property type="match status" value="3"/>
</dbReference>
<dbReference type="PANTHER" id="PTHR12636">
    <property type="entry name" value="NEP1/MRA1"/>
    <property type="match status" value="1"/>
</dbReference>
<dbReference type="EnsemblMetazoa" id="AALB008894-RA">
    <property type="protein sequence ID" value="AALB008894-PA"/>
    <property type="gene ID" value="AALB008894"/>
</dbReference>
<dbReference type="VEuPathDB" id="VectorBase:AALB017521"/>
<evidence type="ECO:0000256" key="9">
    <source>
        <dbReference type="ARBA" id="ARBA00022837"/>
    </source>
</evidence>
<organism evidence="16 17">
    <name type="scientific">Anopheles albimanus</name>
    <name type="common">New world malaria mosquito</name>
    <dbReference type="NCBI Taxonomy" id="7167"/>
    <lineage>
        <taxon>Eukaryota</taxon>
        <taxon>Metazoa</taxon>
        <taxon>Ecdysozoa</taxon>
        <taxon>Arthropoda</taxon>
        <taxon>Hexapoda</taxon>
        <taxon>Insecta</taxon>
        <taxon>Pterygota</taxon>
        <taxon>Neoptera</taxon>
        <taxon>Endopterygota</taxon>
        <taxon>Diptera</taxon>
        <taxon>Nematocera</taxon>
        <taxon>Culicoidea</taxon>
        <taxon>Culicidae</taxon>
        <taxon>Anophelinae</taxon>
        <taxon>Anopheles</taxon>
    </lineage>
</organism>
<evidence type="ECO:0000256" key="11">
    <source>
        <dbReference type="ARBA" id="ARBA00023242"/>
    </source>
</evidence>
<evidence type="ECO:0000256" key="13">
    <source>
        <dbReference type="ARBA" id="ARBA00053784"/>
    </source>
</evidence>
<dbReference type="VEuPathDB" id="VectorBase:AALB20_037148"/>
<sequence>MAKSASKFLRNSPRWSTLCPVLLYILFILCILLLVFSSQQSKGSTAKYKPSIRVDEEDAPPSLVYRKLEENVVNELTTAFTRADTNADKFLTVQELAKYINFKIREHIDDAIRTNPTMFVEIDHDPRDGLVSWEEYQIYWMREKGIDGDSHMKKSVFDKLDRRVKESIARDKAHWMEAARTDPLSLTLDEFLSFRHPESSTVNLLNLVDDILRQFDMDGDDHLTVEEFSDVQTTDLGEGKKFILSQNVRERKEEFTKVIDRNRDGKADRGELLSYVDPRHPRYAIQEASTLFSLADANNDKKLSLNEILAKSAIFMSSKMPAKDQPKMDRKLVIQSLARYINEAEGRINSILESYGWTKEHILQTTSTNNRDAKGEVKTRKETAEEEFLPSSYPADSPFSIHMDTIKQAEAILEDFYQNPALELGVPLEDICTRNPPSNIAELQRNFTREERLSLYRHAVNNTRRVPEVQDIVISTCVIGSRDFVNKLFVLAGMGNKRKLGDGEGNDEEYDLPSKHMNKTRIKANEKRLVIILEGAQLETVKVGQSFELLNCDDHLNILKKNKRDPGSCRPDITHQSLLMLMDSPLNRAGLLQVFVKTERNVLIEIDPQTRIPRTFRRFAGLMVQLLHKFSIKAADSQKKLMRVVKNPVSDHLPVGCRKLAMSFSAKKVSHPKELVPEKDEPVALVVGAFAHGNLNLDYTEDVVSISNYPLSAALACTKLCSAFEEAWGIV</sequence>
<keyword evidence="11" id="KW-0539">Nucleus</keyword>
<dbReference type="CDD" id="cd18088">
    <property type="entry name" value="Nep1-like"/>
    <property type="match status" value="1"/>
</dbReference>
<evidence type="ECO:0000256" key="4">
    <source>
        <dbReference type="ARBA" id="ARBA00022552"/>
    </source>
</evidence>
<dbReference type="STRING" id="7167.A0A182FQS3"/>
<dbReference type="FunFam" id="3.40.1280.10:FF:000003">
    <property type="entry name" value="Ribosomal RNA small subunit methyltransferase"/>
    <property type="match status" value="1"/>
</dbReference>
<evidence type="ECO:0000256" key="6">
    <source>
        <dbReference type="ARBA" id="ARBA00022679"/>
    </source>
</evidence>
<evidence type="ECO:0000313" key="17">
    <source>
        <dbReference type="Proteomes" id="UP000069272"/>
    </source>
</evidence>
<dbReference type="Gene3D" id="1.10.238.10">
    <property type="entry name" value="EF-hand"/>
    <property type="match status" value="2"/>
</dbReference>
<comment type="similarity">
    <text evidence="2">Belongs to the class IV-like SAM-binding methyltransferase superfamily. RNA methyltransferase NEP1 family.</text>
</comment>
<keyword evidence="4" id="KW-0698">rRNA processing</keyword>
<comment type="subcellular location">
    <subcellularLocation>
        <location evidence="1">Nucleus</location>
        <location evidence="1">Nucleolus</location>
    </subcellularLocation>
</comment>
<dbReference type="PANTHER" id="PTHR12636:SF5">
    <property type="entry name" value="RIBOSOMAL RNA SMALL SUBUNIT METHYLTRANSFERASE NEP1"/>
    <property type="match status" value="1"/>
</dbReference>
<dbReference type="GO" id="GO:0032040">
    <property type="term" value="C:small-subunit processome"/>
    <property type="evidence" value="ECO:0007669"/>
    <property type="project" value="TreeGrafter"/>
</dbReference>
<keyword evidence="7" id="KW-0949">S-adenosyl-L-methionine</keyword>
<dbReference type="GO" id="GO:0005509">
    <property type="term" value="F:calcium ion binding"/>
    <property type="evidence" value="ECO:0007669"/>
    <property type="project" value="InterPro"/>
</dbReference>
<name>A0A182FQS3_ANOAL</name>
<proteinExistence type="inferred from homology"/>
<dbReference type="SUPFAM" id="SSF47473">
    <property type="entry name" value="EF-hand"/>
    <property type="match status" value="2"/>
</dbReference>
<evidence type="ECO:0000259" key="15">
    <source>
        <dbReference type="PROSITE" id="PS50222"/>
    </source>
</evidence>
<dbReference type="InterPro" id="IPR029026">
    <property type="entry name" value="tRNA_m1G_MTases_N"/>
</dbReference>
<dbReference type="InterPro" id="IPR005304">
    <property type="entry name" value="Rbsml_bgen_MeTrfase_EMG1/NEP1"/>
</dbReference>
<feature type="domain" description="EF-hand" evidence="15">
    <location>
        <begin position="203"/>
        <end position="238"/>
    </location>
</feature>
<evidence type="ECO:0000256" key="7">
    <source>
        <dbReference type="ARBA" id="ARBA00022691"/>
    </source>
</evidence>
<dbReference type="SMART" id="SM00054">
    <property type="entry name" value="EFh"/>
    <property type="match status" value="3"/>
</dbReference>
<evidence type="ECO:0000256" key="1">
    <source>
        <dbReference type="ARBA" id="ARBA00004604"/>
    </source>
</evidence>
<keyword evidence="9" id="KW-0106">Calcium</keyword>
<evidence type="ECO:0000256" key="2">
    <source>
        <dbReference type="ARBA" id="ARBA00008115"/>
    </source>
</evidence>
<dbReference type="Gene3D" id="3.40.1280.10">
    <property type="match status" value="1"/>
</dbReference>
<dbReference type="Proteomes" id="UP000069272">
    <property type="component" value="Chromosome 2R"/>
</dbReference>
<evidence type="ECO:0000313" key="16">
    <source>
        <dbReference type="EnsemblMetazoa" id="AALB008894-PA"/>
    </source>
</evidence>
<keyword evidence="17" id="KW-1185">Reference proteome</keyword>
<dbReference type="GO" id="GO:0019843">
    <property type="term" value="F:rRNA binding"/>
    <property type="evidence" value="ECO:0007669"/>
    <property type="project" value="UniProtKB-KW"/>
</dbReference>
<dbReference type="Pfam" id="PF03587">
    <property type="entry name" value="EMG1"/>
    <property type="match status" value="1"/>
</dbReference>
<dbReference type="InterPro" id="IPR029028">
    <property type="entry name" value="Alpha/beta_knot_MTases"/>
</dbReference>
<evidence type="ECO:0000256" key="12">
    <source>
        <dbReference type="ARBA" id="ARBA00050871"/>
    </source>
</evidence>
<comment type="function">
    <text evidence="13">S-adenosyl-L-methionine-dependent pseudouridine N(1)-methyltransferase that methylates a pseudouridine in 18S rRNA. Involved the biosynthesis of the hypermodified N1-methyl-N3-(3-amino-3-carboxypropyl) pseudouridine (m1acp3-Psi) conserved in eukaryotic 18S rRNA. Also has an essential role in 40S ribosomal subunit biogenesis independent on its methyltransferase activity, facilitating the incorporation of ribosomal protein S19 during the formation of pre-ribosomes.</text>
</comment>
<dbReference type="VEuPathDB" id="VectorBase:AALB20_030943"/>
<keyword evidence="8" id="KW-0699">rRNA-binding</keyword>
<evidence type="ECO:0000256" key="14">
    <source>
        <dbReference type="ARBA" id="ARBA00081469"/>
    </source>
</evidence>
<dbReference type="VEuPathDB" id="VectorBase:AALB017523"/>
<dbReference type="GO" id="GO:0070475">
    <property type="term" value="P:rRNA base methylation"/>
    <property type="evidence" value="ECO:0007669"/>
    <property type="project" value="InterPro"/>
</dbReference>
<dbReference type="InterPro" id="IPR018247">
    <property type="entry name" value="EF_Hand_1_Ca_BS"/>
</dbReference>
<keyword evidence="5" id="KW-0489">Methyltransferase</keyword>
<dbReference type="PROSITE" id="PS50222">
    <property type="entry name" value="EF_HAND_2"/>
    <property type="match status" value="1"/>
</dbReference>
<protein>
    <recommendedName>
        <fullName evidence="14">18S rRNA (pseudouridine-N1)-methyltransferase</fullName>
    </recommendedName>
</protein>
<dbReference type="VEuPathDB" id="VectorBase:AALB017522"/>
<keyword evidence="10" id="KW-0694">RNA-binding</keyword>
<evidence type="ECO:0000256" key="5">
    <source>
        <dbReference type="ARBA" id="ARBA00022603"/>
    </source>
</evidence>